<dbReference type="Gene3D" id="3.30.465.10">
    <property type="match status" value="1"/>
</dbReference>
<dbReference type="InterPro" id="IPR016167">
    <property type="entry name" value="FAD-bd_PCMH_sub1"/>
</dbReference>
<dbReference type="Gene3D" id="3.30.43.10">
    <property type="entry name" value="Uridine Diphospho-n-acetylenolpyruvylglucosamine Reductase, domain 2"/>
    <property type="match status" value="1"/>
</dbReference>
<evidence type="ECO:0000256" key="2">
    <source>
        <dbReference type="ARBA" id="ARBA00022630"/>
    </source>
</evidence>
<dbReference type="GO" id="GO:0071949">
    <property type="term" value="F:FAD binding"/>
    <property type="evidence" value="ECO:0007669"/>
    <property type="project" value="InterPro"/>
</dbReference>
<dbReference type="GO" id="GO:0016491">
    <property type="term" value="F:oxidoreductase activity"/>
    <property type="evidence" value="ECO:0007669"/>
    <property type="project" value="UniProtKB-KW"/>
</dbReference>
<sequence length="489" mass="52506">MRATLLLLTLGVNALQILATAVPRTLFDPVCAEIAAEISSASDVYYPGHLKYIKGIGHWASSSTQNSKCVVEPGTAADISIILGILGDTRTPFAVKGGGHGTNPGWSSTTGVHISMYRFSAVDYDAPSQTVQVGAGLIWDDVYAALEPYNVNVVGGRVPGVGVAGFALGGGYSWKTNQYGLTVDTITAFELVTPVGAILTVTEASDSELFFGLKGGQNNFGIVTKFTFKTFPQTQVWGGIIIVTEPFFDDVRDATVNFHANVLDPKASILSTFNAALAVPIVTLHLFYDGPTPPAGMFDEFMALTYLSRDVSTRSFLSLVQSAPSQLTSGQRAIFQTVPYLDVTTDLVNTVINETKFWSLHLTVPTGTFISYAIEPFLPSIYTHNTQTTAYPGSRTQGYMPLNIYYAWALPLSDSLFHNTAKASARVIRDSAISQGQAIAAEAPMYPNYAIYDTPLEQVYGTANLARLRALKALVDPLDVMGLAGGFKL</sequence>
<evidence type="ECO:0000256" key="3">
    <source>
        <dbReference type="ARBA" id="ARBA00022827"/>
    </source>
</evidence>
<keyword evidence="8" id="KW-1185">Reference proteome</keyword>
<dbReference type="PANTHER" id="PTHR42973:SF13">
    <property type="entry name" value="FAD-BINDING PCMH-TYPE DOMAIN-CONTAINING PROTEIN"/>
    <property type="match status" value="1"/>
</dbReference>
<feature type="signal peptide" evidence="5">
    <location>
        <begin position="1"/>
        <end position="19"/>
    </location>
</feature>
<dbReference type="STRING" id="181874.A0A409W0K6"/>
<reference evidence="7 8" key="1">
    <citation type="journal article" date="2018" name="Evol. Lett.">
        <title>Horizontal gene cluster transfer increased hallucinogenic mushroom diversity.</title>
        <authorList>
            <person name="Reynolds H.T."/>
            <person name="Vijayakumar V."/>
            <person name="Gluck-Thaler E."/>
            <person name="Korotkin H.B."/>
            <person name="Matheny P.B."/>
            <person name="Slot J.C."/>
        </authorList>
    </citation>
    <scope>NUCLEOTIDE SEQUENCE [LARGE SCALE GENOMIC DNA]</scope>
    <source>
        <strain evidence="7 8">2629</strain>
    </source>
</reference>
<dbReference type="EMBL" id="NHTK01005888">
    <property type="protein sequence ID" value="PPQ72040.1"/>
    <property type="molecule type" value="Genomic_DNA"/>
</dbReference>
<name>A0A409W0K6_9AGAR</name>
<evidence type="ECO:0000259" key="6">
    <source>
        <dbReference type="PROSITE" id="PS51387"/>
    </source>
</evidence>
<dbReference type="Gene3D" id="3.40.462.20">
    <property type="match status" value="1"/>
</dbReference>
<dbReference type="AlphaFoldDB" id="A0A409W0K6"/>
<dbReference type="InterPro" id="IPR016166">
    <property type="entry name" value="FAD-bd_PCMH"/>
</dbReference>
<gene>
    <name evidence="7" type="ORF">CVT24_008081</name>
</gene>
<dbReference type="Proteomes" id="UP000284842">
    <property type="component" value="Unassembled WGS sequence"/>
</dbReference>
<evidence type="ECO:0000256" key="5">
    <source>
        <dbReference type="SAM" id="SignalP"/>
    </source>
</evidence>
<dbReference type="InParanoid" id="A0A409W0K6"/>
<dbReference type="Pfam" id="PF01565">
    <property type="entry name" value="FAD_binding_4"/>
    <property type="match status" value="1"/>
</dbReference>
<dbReference type="InterPro" id="IPR036318">
    <property type="entry name" value="FAD-bd_PCMH-like_sf"/>
</dbReference>
<feature type="domain" description="FAD-binding PCMH-type" evidence="6">
    <location>
        <begin position="63"/>
        <end position="233"/>
    </location>
</feature>
<comment type="caution">
    <text evidence="7">The sequence shown here is derived from an EMBL/GenBank/DDBJ whole genome shotgun (WGS) entry which is preliminary data.</text>
</comment>
<dbReference type="InterPro" id="IPR016169">
    <property type="entry name" value="FAD-bd_PCMH_sub2"/>
</dbReference>
<evidence type="ECO:0000256" key="1">
    <source>
        <dbReference type="ARBA" id="ARBA00005466"/>
    </source>
</evidence>
<organism evidence="7 8">
    <name type="scientific">Panaeolus cyanescens</name>
    <dbReference type="NCBI Taxonomy" id="181874"/>
    <lineage>
        <taxon>Eukaryota</taxon>
        <taxon>Fungi</taxon>
        <taxon>Dikarya</taxon>
        <taxon>Basidiomycota</taxon>
        <taxon>Agaricomycotina</taxon>
        <taxon>Agaricomycetes</taxon>
        <taxon>Agaricomycetidae</taxon>
        <taxon>Agaricales</taxon>
        <taxon>Agaricineae</taxon>
        <taxon>Galeropsidaceae</taxon>
        <taxon>Panaeolus</taxon>
    </lineage>
</organism>
<keyword evidence="4" id="KW-0560">Oxidoreductase</keyword>
<dbReference type="InterPro" id="IPR006094">
    <property type="entry name" value="Oxid_FAD_bind_N"/>
</dbReference>
<dbReference type="SUPFAM" id="SSF56176">
    <property type="entry name" value="FAD-binding/transporter-associated domain-like"/>
    <property type="match status" value="1"/>
</dbReference>
<feature type="chain" id="PRO_5019530882" description="FAD-binding PCMH-type domain-containing protein" evidence="5">
    <location>
        <begin position="20"/>
        <end position="489"/>
    </location>
</feature>
<evidence type="ECO:0000313" key="7">
    <source>
        <dbReference type="EMBL" id="PPQ72040.1"/>
    </source>
</evidence>
<dbReference type="InterPro" id="IPR050416">
    <property type="entry name" value="FAD-linked_Oxidoreductase"/>
</dbReference>
<keyword evidence="2" id="KW-0285">Flavoprotein</keyword>
<evidence type="ECO:0000313" key="8">
    <source>
        <dbReference type="Proteomes" id="UP000284842"/>
    </source>
</evidence>
<dbReference type="PANTHER" id="PTHR42973">
    <property type="entry name" value="BINDING OXIDOREDUCTASE, PUTATIVE (AFU_ORTHOLOGUE AFUA_1G17690)-RELATED"/>
    <property type="match status" value="1"/>
</dbReference>
<dbReference type="PROSITE" id="PS51387">
    <property type="entry name" value="FAD_PCMH"/>
    <property type="match status" value="1"/>
</dbReference>
<protein>
    <recommendedName>
        <fullName evidence="6">FAD-binding PCMH-type domain-containing protein</fullName>
    </recommendedName>
</protein>
<dbReference type="OrthoDB" id="2151789at2759"/>
<proteinExistence type="inferred from homology"/>
<comment type="similarity">
    <text evidence="1">Belongs to the oxygen-dependent FAD-linked oxidoreductase family.</text>
</comment>
<evidence type="ECO:0000256" key="4">
    <source>
        <dbReference type="ARBA" id="ARBA00023002"/>
    </source>
</evidence>
<keyword evidence="3" id="KW-0274">FAD</keyword>
<accession>A0A409W0K6</accession>
<keyword evidence="5" id="KW-0732">Signal</keyword>